<keyword evidence="1" id="KW-0067">ATP-binding</keyword>
<dbReference type="Pfam" id="PF00004">
    <property type="entry name" value="AAA"/>
    <property type="match status" value="1"/>
</dbReference>
<evidence type="ECO:0000313" key="4">
    <source>
        <dbReference type="Proteomes" id="UP001597349"/>
    </source>
</evidence>
<comment type="similarity">
    <text evidence="1">Belongs to the AAA ATPase family.</text>
</comment>
<keyword evidence="4" id="KW-1185">Reference proteome</keyword>
<evidence type="ECO:0000313" key="3">
    <source>
        <dbReference type="EMBL" id="MFD2053669.1"/>
    </source>
</evidence>
<dbReference type="PANTHER" id="PTHR23076:SF97">
    <property type="entry name" value="ATP-DEPENDENT ZINC METALLOPROTEASE YME1L1"/>
    <property type="match status" value="1"/>
</dbReference>
<dbReference type="PROSITE" id="PS00674">
    <property type="entry name" value="AAA"/>
    <property type="match status" value="1"/>
</dbReference>
<dbReference type="SUPFAM" id="SSF52540">
    <property type="entry name" value="P-loop containing nucleoside triphosphate hydrolases"/>
    <property type="match status" value="1"/>
</dbReference>
<comment type="caution">
    <text evidence="3">The sequence shown here is derived from an EMBL/GenBank/DDBJ whole genome shotgun (WGS) entry which is preliminary data.</text>
</comment>
<protein>
    <submittedName>
        <fullName evidence="3">AAA family ATPase</fullName>
    </submittedName>
</protein>
<dbReference type="Gene3D" id="1.10.8.60">
    <property type="match status" value="1"/>
</dbReference>
<dbReference type="InterPro" id="IPR037219">
    <property type="entry name" value="Peptidase_M41-like"/>
</dbReference>
<name>A0ABW4WDX5_9HYPH</name>
<dbReference type="CDD" id="cd19481">
    <property type="entry name" value="RecA-like_protease"/>
    <property type="match status" value="1"/>
</dbReference>
<keyword evidence="1" id="KW-0547">Nucleotide-binding</keyword>
<dbReference type="Gene3D" id="3.40.50.300">
    <property type="entry name" value="P-loop containing nucleotide triphosphate hydrolases"/>
    <property type="match status" value="1"/>
</dbReference>
<feature type="domain" description="AAA+ ATPase" evidence="2">
    <location>
        <begin position="238"/>
        <end position="377"/>
    </location>
</feature>
<evidence type="ECO:0000259" key="2">
    <source>
        <dbReference type="SMART" id="SM00382"/>
    </source>
</evidence>
<dbReference type="Pfam" id="PF01434">
    <property type="entry name" value="Peptidase_M41"/>
    <property type="match status" value="1"/>
</dbReference>
<sequence length="668" mass="72275">MKKMSPRLRGKLFSKPARFVAYCGLMRVLRTQRTFLKGGPGVFVLIVPHENSVEFYEDAGRFPAFGESLGGGFSANHERTDIVALKPTRGKRAAPYDLLDASATKDRLLVVTTSRDLLLEGFDRFADAVLDIKPPDPRHVLAAATVCHGMQMSTEQAEAIAAAPLKAISAVWRTGRPFDRVLKMLHAATSPEAVGPVLDAAQPYLADLSGLGEAAEWGRELATDLLDWKAGRIRWADVDKGVLLSGPPGCGKTMFAKALARTCGVHLVVGSLAQWQARGHLGDLLKAMRGAFDEAKKNAPSVLFIDEIDSVGDRTRFRGDNAAYSREVVNGLLECMDGATGREGVVVVGATNFPDMIDMAVRRPGRLDRHIQIPLPDTEARKEILRFHLGGKLEDSDRALVADRTEGWTGARLEQLVRDARRRARRARREISRDDLQSQLPGLVAVPEAVLRRAAIHEAGHAVVGLELDTGDLVYVEIKDTFDPSRGERQRGGGARFDRPLLAERTRQQFLDLIAIGLAGLAAEQVVLGQRSGGGGGGAGSDLHKATLLALQLEASYGLGSGLTYLSGTTDQELLVTLHMDQDLRKRVEGVLTAEFARAKSLLEAKPAELARIADSLFAKRRLLADEVRALAGMDAPTAQGIASPSALDCLMIGFGIGKTFPDIRLHP</sequence>
<dbReference type="Gene3D" id="1.20.58.760">
    <property type="entry name" value="Peptidase M41"/>
    <property type="match status" value="1"/>
</dbReference>
<dbReference type="InterPro" id="IPR003960">
    <property type="entry name" value="ATPase_AAA_CS"/>
</dbReference>
<dbReference type="InterPro" id="IPR027417">
    <property type="entry name" value="P-loop_NTPase"/>
</dbReference>
<accession>A0ABW4WDX5</accession>
<dbReference type="RefSeq" id="WP_379018549.1">
    <property type="nucleotide sequence ID" value="NZ_JBHUGY010000019.1"/>
</dbReference>
<dbReference type="EMBL" id="JBHUGY010000019">
    <property type="protein sequence ID" value="MFD2053669.1"/>
    <property type="molecule type" value="Genomic_DNA"/>
</dbReference>
<dbReference type="InterPro" id="IPR000642">
    <property type="entry name" value="Peptidase_M41"/>
</dbReference>
<reference evidence="4" key="1">
    <citation type="journal article" date="2019" name="Int. J. Syst. Evol. Microbiol.">
        <title>The Global Catalogue of Microorganisms (GCM) 10K type strain sequencing project: providing services to taxonomists for standard genome sequencing and annotation.</title>
        <authorList>
            <consortium name="The Broad Institute Genomics Platform"/>
            <consortium name="The Broad Institute Genome Sequencing Center for Infectious Disease"/>
            <person name="Wu L."/>
            <person name="Ma J."/>
        </authorList>
    </citation>
    <scope>NUCLEOTIDE SEQUENCE [LARGE SCALE GENOMIC DNA]</scope>
    <source>
        <strain evidence="4">CGMCC 1.16226</strain>
    </source>
</reference>
<dbReference type="InterPro" id="IPR003593">
    <property type="entry name" value="AAA+_ATPase"/>
</dbReference>
<proteinExistence type="inferred from homology"/>
<dbReference type="Proteomes" id="UP001597349">
    <property type="component" value="Unassembled WGS sequence"/>
</dbReference>
<dbReference type="InterPro" id="IPR003959">
    <property type="entry name" value="ATPase_AAA_core"/>
</dbReference>
<evidence type="ECO:0000256" key="1">
    <source>
        <dbReference type="RuleBase" id="RU003651"/>
    </source>
</evidence>
<dbReference type="SMART" id="SM00382">
    <property type="entry name" value="AAA"/>
    <property type="match status" value="1"/>
</dbReference>
<dbReference type="PANTHER" id="PTHR23076">
    <property type="entry name" value="METALLOPROTEASE M41 FTSH"/>
    <property type="match status" value="1"/>
</dbReference>
<gene>
    <name evidence="3" type="ORF">ACFSQT_11380</name>
</gene>
<organism evidence="3 4">
    <name type="scientific">Mesorhizobium calcicola</name>
    <dbReference type="NCBI Taxonomy" id="1300310"/>
    <lineage>
        <taxon>Bacteria</taxon>
        <taxon>Pseudomonadati</taxon>
        <taxon>Pseudomonadota</taxon>
        <taxon>Alphaproteobacteria</taxon>
        <taxon>Hyphomicrobiales</taxon>
        <taxon>Phyllobacteriaceae</taxon>
        <taxon>Mesorhizobium</taxon>
    </lineage>
</organism>
<dbReference type="SUPFAM" id="SSF140990">
    <property type="entry name" value="FtsH protease domain-like"/>
    <property type="match status" value="1"/>
</dbReference>